<proteinExistence type="predicted"/>
<accession>A0A7Y9U6Q3</accession>
<dbReference type="InterPro" id="IPR016024">
    <property type="entry name" value="ARM-type_fold"/>
</dbReference>
<dbReference type="RefSeq" id="WP_179633803.1">
    <property type="nucleotide sequence ID" value="NZ_JACCFH010000001.1"/>
</dbReference>
<protein>
    <submittedName>
        <fullName evidence="1">HEAT repeat protein</fullName>
    </submittedName>
</protein>
<dbReference type="EMBL" id="JACCFH010000001">
    <property type="protein sequence ID" value="NYG32982.1"/>
    <property type="molecule type" value="Genomic_DNA"/>
</dbReference>
<evidence type="ECO:0000313" key="1">
    <source>
        <dbReference type="EMBL" id="NYG32982.1"/>
    </source>
</evidence>
<gene>
    <name evidence="1" type="ORF">BDD16_001968</name>
</gene>
<name>A0A7Y9U6Q3_9BURK</name>
<keyword evidence="2" id="KW-1185">Reference proteome</keyword>
<dbReference type="InterPro" id="IPR011989">
    <property type="entry name" value="ARM-like"/>
</dbReference>
<comment type="caution">
    <text evidence="1">The sequence shown here is derived from an EMBL/GenBank/DDBJ whole genome shotgun (WGS) entry which is preliminary data.</text>
</comment>
<dbReference type="PANTHER" id="PTHR12697">
    <property type="entry name" value="PBS LYASE HEAT-LIKE PROTEIN"/>
    <property type="match status" value="1"/>
</dbReference>
<organism evidence="1 2">
    <name type="scientific">Sphaerotilus montanus</name>
    <dbReference type="NCBI Taxonomy" id="522889"/>
    <lineage>
        <taxon>Bacteria</taxon>
        <taxon>Pseudomonadati</taxon>
        <taxon>Pseudomonadota</taxon>
        <taxon>Betaproteobacteria</taxon>
        <taxon>Burkholderiales</taxon>
        <taxon>Sphaerotilaceae</taxon>
        <taxon>Sphaerotilus</taxon>
    </lineage>
</organism>
<reference evidence="1 2" key="1">
    <citation type="submission" date="2020-07" db="EMBL/GenBank/DDBJ databases">
        <title>Genomic Encyclopedia of Archaeal and Bacterial Type Strains, Phase II (KMG-II): from individual species to whole genera.</title>
        <authorList>
            <person name="Goeker M."/>
        </authorList>
    </citation>
    <scope>NUCLEOTIDE SEQUENCE [LARGE SCALE GENOMIC DNA]</scope>
    <source>
        <strain evidence="1 2">DSM 21226</strain>
    </source>
</reference>
<dbReference type="SUPFAM" id="SSF48371">
    <property type="entry name" value="ARM repeat"/>
    <property type="match status" value="1"/>
</dbReference>
<dbReference type="AlphaFoldDB" id="A0A7Y9U6Q3"/>
<dbReference type="GO" id="GO:0016491">
    <property type="term" value="F:oxidoreductase activity"/>
    <property type="evidence" value="ECO:0007669"/>
    <property type="project" value="TreeGrafter"/>
</dbReference>
<sequence length="208" mass="22942">MGLRKNSELDPLRPVIDRALPRDAQGLIAQLRSPEIELRRWAARDLAAHPDTVRALGEQLLQEQDSSVREALFTSLGTMATPDSVSALLPLLRRDDAQLRNRAIEALAGMPRAVAPRITALLGDTDVDVRIFTVNLLGELRHEQVPQWLLMVLANEQEVNVVAAAIDVLAEVGQPEHVAALRATRQRFAQDPFIGFTADMVIARIESP</sequence>
<dbReference type="Gene3D" id="1.25.10.10">
    <property type="entry name" value="Leucine-rich Repeat Variant"/>
    <property type="match status" value="1"/>
</dbReference>
<dbReference type="Proteomes" id="UP000518288">
    <property type="component" value="Unassembled WGS sequence"/>
</dbReference>
<dbReference type="Pfam" id="PF13646">
    <property type="entry name" value="HEAT_2"/>
    <property type="match status" value="2"/>
</dbReference>
<dbReference type="PANTHER" id="PTHR12697:SF5">
    <property type="entry name" value="DEOXYHYPUSINE HYDROXYLASE"/>
    <property type="match status" value="1"/>
</dbReference>
<evidence type="ECO:0000313" key="2">
    <source>
        <dbReference type="Proteomes" id="UP000518288"/>
    </source>
</evidence>